<sequence length="86" mass="10205">MRNLEFDDIHQLFKVDDFEVLHVEEIAKLTKMHVESVRRWCRSGKLPSYQFGGKFIVTGSDFKAFMKRSKVKPKWEQVIKKDISSE</sequence>
<dbReference type="EMBL" id="JAFBDZ010000001">
    <property type="protein sequence ID" value="MBM7583929.1"/>
    <property type="molecule type" value="Genomic_DNA"/>
</dbReference>
<feature type="domain" description="Helix-turn-helix" evidence="1">
    <location>
        <begin position="21"/>
        <end position="68"/>
    </location>
</feature>
<accession>A0ABS2N7Y0</accession>
<dbReference type="SUPFAM" id="SSF46955">
    <property type="entry name" value="Putative DNA-binding domain"/>
    <property type="match status" value="1"/>
</dbReference>
<dbReference type="InterPro" id="IPR009061">
    <property type="entry name" value="DNA-bd_dom_put_sf"/>
</dbReference>
<dbReference type="InterPro" id="IPR041657">
    <property type="entry name" value="HTH_17"/>
</dbReference>
<protein>
    <submittedName>
        <fullName evidence="2">Excisionase family DNA binding protein</fullName>
    </submittedName>
</protein>
<reference evidence="2 3" key="1">
    <citation type="submission" date="2021-01" db="EMBL/GenBank/DDBJ databases">
        <title>Genomic Encyclopedia of Type Strains, Phase IV (KMG-IV): sequencing the most valuable type-strain genomes for metagenomic binning, comparative biology and taxonomic classification.</title>
        <authorList>
            <person name="Goeker M."/>
        </authorList>
    </citation>
    <scope>NUCLEOTIDE SEQUENCE [LARGE SCALE GENOMIC DNA]</scope>
    <source>
        <strain evidence="2 3">DSM 24834</strain>
    </source>
</reference>
<gene>
    <name evidence="2" type="ORF">JOC86_000466</name>
</gene>
<keyword evidence="3" id="KW-1185">Reference proteome</keyword>
<comment type="caution">
    <text evidence="2">The sequence shown here is derived from an EMBL/GenBank/DDBJ whole genome shotgun (WGS) entry which is preliminary data.</text>
</comment>
<dbReference type="RefSeq" id="WP_205168145.1">
    <property type="nucleotide sequence ID" value="NZ_JAFBDZ010000001.1"/>
</dbReference>
<evidence type="ECO:0000259" key="1">
    <source>
        <dbReference type="Pfam" id="PF12728"/>
    </source>
</evidence>
<dbReference type="Pfam" id="PF12728">
    <property type="entry name" value="HTH_17"/>
    <property type="match status" value="1"/>
</dbReference>
<dbReference type="NCBIfam" id="TIGR01764">
    <property type="entry name" value="excise"/>
    <property type="match status" value="1"/>
</dbReference>
<evidence type="ECO:0000313" key="3">
    <source>
        <dbReference type="Proteomes" id="UP001646157"/>
    </source>
</evidence>
<dbReference type="InterPro" id="IPR010093">
    <property type="entry name" value="SinI_DNA-bd"/>
</dbReference>
<proteinExistence type="predicted"/>
<name>A0ABS2N7Y0_9BACI</name>
<dbReference type="Proteomes" id="UP001646157">
    <property type="component" value="Unassembled WGS sequence"/>
</dbReference>
<organism evidence="2 3">
    <name type="scientific">Rossellomorea pakistanensis</name>
    <dbReference type="NCBI Taxonomy" id="992288"/>
    <lineage>
        <taxon>Bacteria</taxon>
        <taxon>Bacillati</taxon>
        <taxon>Bacillota</taxon>
        <taxon>Bacilli</taxon>
        <taxon>Bacillales</taxon>
        <taxon>Bacillaceae</taxon>
        <taxon>Rossellomorea</taxon>
    </lineage>
</organism>
<evidence type="ECO:0000313" key="2">
    <source>
        <dbReference type="EMBL" id="MBM7583929.1"/>
    </source>
</evidence>